<dbReference type="RefSeq" id="WP_125286631.1">
    <property type="nucleotide sequence ID" value="NZ_CABGYJ010000014.1"/>
</dbReference>
<dbReference type="EMBL" id="SDCJ01000016">
    <property type="protein sequence ID" value="TCX36558.1"/>
    <property type="molecule type" value="Genomic_DNA"/>
</dbReference>
<dbReference type="AlphaFoldDB" id="A0A483IV85"/>
<sequence length="355" mass="40234">MDRNFPYAIFNTKFDPARDRNEISKRLLSHNFRISNRKSSNNFYDLLNVETRLILNKKRKVHLSKNLVCPPEHRSGFERLISKMKSGLDVNHYLSKGIYNTKKNDGMLLDFGLHHFHLGEGVTLDKSGNSFAERTGPILVAMVKPDDVYCLGIFSHDENLWVDTNLIKLIHTEWPGCLSHSTSRISDMKPDPDSIDRKKFRKLGLNSPVKVDDGVYYNSLGGGFNAAGGSILASFNMVNNNHYTLLLEHYVPSEVVNIILDRSFASDKGAVKLKLLNTPTWHNNIILHENTGDLYVVGFYKTIDDKGHITKCSIKTINARFLSKHAVNNENFVLSKPAIAVISATNCYRNNNFCF</sequence>
<name>A0A483IV85_KLEPN</name>
<gene>
    <name evidence="1" type="ORF">ETE75_20025</name>
</gene>
<organism evidence="1">
    <name type="scientific">Klebsiella pneumoniae</name>
    <dbReference type="NCBI Taxonomy" id="573"/>
    <lineage>
        <taxon>Bacteria</taxon>
        <taxon>Pseudomonadati</taxon>
        <taxon>Pseudomonadota</taxon>
        <taxon>Gammaproteobacteria</taxon>
        <taxon>Enterobacterales</taxon>
        <taxon>Enterobacteriaceae</taxon>
        <taxon>Klebsiella/Raoultella group</taxon>
        <taxon>Klebsiella</taxon>
        <taxon>Klebsiella pneumoniae complex</taxon>
    </lineage>
</organism>
<proteinExistence type="predicted"/>
<comment type="caution">
    <text evidence="1">The sequence shown here is derived from an EMBL/GenBank/DDBJ whole genome shotgun (WGS) entry which is preliminary data.</text>
</comment>
<accession>A0A483IV85</accession>
<reference evidence="1" key="1">
    <citation type="submission" date="2019-01" db="EMBL/GenBank/DDBJ databases">
        <authorList>
            <person name="Lista F."/>
            <person name="Anselmo A."/>
        </authorList>
    </citation>
    <scope>NUCLEOTIDE SEQUENCE</scope>
    <source>
        <strain evidence="1">13S</strain>
    </source>
</reference>
<protein>
    <submittedName>
        <fullName evidence="1">Uncharacterized protein</fullName>
    </submittedName>
</protein>
<evidence type="ECO:0000313" key="1">
    <source>
        <dbReference type="EMBL" id="TCX36558.1"/>
    </source>
</evidence>